<evidence type="ECO:0000259" key="7">
    <source>
        <dbReference type="Pfam" id="PF02687"/>
    </source>
</evidence>
<comment type="similarity">
    <text evidence="6">Belongs to the ABC-4 integral membrane protein family.</text>
</comment>
<keyword evidence="4 6" id="KW-1133">Transmembrane helix</keyword>
<feature type="transmembrane region" description="Helical" evidence="6">
    <location>
        <begin position="54"/>
        <end position="79"/>
    </location>
</feature>
<gene>
    <name evidence="8" type="ORF">ERS852471_00573</name>
</gene>
<feature type="transmembrane region" description="Helical" evidence="6">
    <location>
        <begin position="107"/>
        <end position="131"/>
    </location>
</feature>
<dbReference type="Proteomes" id="UP000095594">
    <property type="component" value="Unassembled WGS sequence"/>
</dbReference>
<keyword evidence="6" id="KW-0813">Transport</keyword>
<evidence type="ECO:0000313" key="9">
    <source>
        <dbReference type="Proteomes" id="UP000095594"/>
    </source>
</evidence>
<dbReference type="InterPro" id="IPR027022">
    <property type="entry name" value="ABC_permease_BceB-typ"/>
</dbReference>
<organism evidence="8 9">
    <name type="scientific">Clostridium disporicum</name>
    <dbReference type="NCBI Taxonomy" id="84024"/>
    <lineage>
        <taxon>Bacteria</taxon>
        <taxon>Bacillati</taxon>
        <taxon>Bacillota</taxon>
        <taxon>Clostridia</taxon>
        <taxon>Eubacteriales</taxon>
        <taxon>Clostridiaceae</taxon>
        <taxon>Clostridium</taxon>
    </lineage>
</organism>
<feature type="domain" description="ABC3 transporter permease C-terminal" evidence="7">
    <location>
        <begin position="569"/>
        <end position="679"/>
    </location>
</feature>
<keyword evidence="2 6" id="KW-1003">Cell membrane</keyword>
<name>A0A174A9M2_9CLOT</name>
<accession>A0A174A9M2</accession>
<reference evidence="8 9" key="1">
    <citation type="submission" date="2015-09" db="EMBL/GenBank/DDBJ databases">
        <authorList>
            <consortium name="Pathogen Informatics"/>
        </authorList>
    </citation>
    <scope>NUCLEOTIDE SEQUENCE [LARGE SCALE GENOMIC DNA]</scope>
    <source>
        <strain evidence="8 9">2789STDY5834856</strain>
    </source>
</reference>
<feature type="transmembrane region" description="Helical" evidence="6">
    <location>
        <begin position="203"/>
        <end position="224"/>
    </location>
</feature>
<comment type="subcellular location">
    <subcellularLocation>
        <location evidence="1 6">Cell membrane</location>
        <topology evidence="1 6">Multi-pass membrane protein</topology>
    </subcellularLocation>
</comment>
<dbReference type="PIRSF" id="PIRSF018968">
    <property type="entry name" value="ABC_permease_BceB"/>
    <property type="match status" value="1"/>
</dbReference>
<dbReference type="AlphaFoldDB" id="A0A174A9M2"/>
<dbReference type="GO" id="GO:0005886">
    <property type="term" value="C:plasma membrane"/>
    <property type="evidence" value="ECO:0007669"/>
    <property type="project" value="UniProtKB-SubCell"/>
</dbReference>
<feature type="domain" description="ABC3 transporter permease C-terminal" evidence="7">
    <location>
        <begin position="64"/>
        <end position="183"/>
    </location>
</feature>
<sequence>MYSKIAINNVKRSFKDYAIYFLTISFAVCIFYSFNSIESQKALLDINKNQAEYIALITTLISYVSVFVSFVLGGLILYANNFLIKKRKKELGIYMTLGMSKRKISKILLSETLIVGVLSLLSGLLLGLGVSQGLSLFTAKLFEVGMSEFKFVVSGSAILKTVLYFALIFGVLMIFNTRIISKYKLIDMLTAARKSEDIKIKNPIVSSIIFIISMIILFTAYYLVSKSGLNMEKLGFKLSIVLGVIGTAGFFYGISGFLLSIIQRSKNIYLKKLNIFVTRQISSKVNTNFVSMTVISLMLFITIVLLSTGLSFKSALEKGIVAPYDASIKLFTDEDSTYKSMEDVLKEINYEFSYSEPIFINGYVINGIDANTILKDYAVGEFKRSLDDGKHRWEYIDAIKISDYNKIRSLYGEEPLNISDNEILVTSNFTSAKDSVKNFIESNPQISIAGKEYKVANKEYLSEAVYNSEIADNVLTIIVPDDFKDMTLDSAYMNMNYKNPNNPTEEEEMISLFDSLSGYKSEGALSSSYTRGEKDEIHNLPMLRYTKKQLYEQSKGLTTMILYMGLYLGIVFLISSAAVLALQQLSEASDSSDRYKALKKIGATEKMINKTIFTQTVIYFAMPLTLAIVSSIVGISVVNKFIALYGKPNIVPTALMTLGILIVVYGGYFYTTYTGYKIIIKNSK</sequence>
<dbReference type="Pfam" id="PF02687">
    <property type="entry name" value="FtsX"/>
    <property type="match status" value="2"/>
</dbReference>
<feature type="transmembrane region" description="Helical" evidence="6">
    <location>
        <begin position="616"/>
        <end position="638"/>
    </location>
</feature>
<evidence type="ECO:0000256" key="6">
    <source>
        <dbReference type="PIRNR" id="PIRNR018968"/>
    </source>
</evidence>
<dbReference type="RefSeq" id="WP_055263723.1">
    <property type="nucleotide sequence ID" value="NZ_CABIXQ010000003.1"/>
</dbReference>
<dbReference type="EMBL" id="CYZX01000003">
    <property type="protein sequence ID" value="CUN85017.1"/>
    <property type="molecule type" value="Genomic_DNA"/>
</dbReference>
<keyword evidence="5 6" id="KW-0472">Membrane</keyword>
<keyword evidence="3 6" id="KW-0812">Transmembrane</keyword>
<feature type="transmembrane region" description="Helical" evidence="6">
    <location>
        <begin position="151"/>
        <end position="175"/>
    </location>
</feature>
<feature type="transmembrane region" description="Helical" evidence="6">
    <location>
        <begin position="236"/>
        <end position="262"/>
    </location>
</feature>
<evidence type="ECO:0000256" key="3">
    <source>
        <dbReference type="ARBA" id="ARBA00022692"/>
    </source>
</evidence>
<evidence type="ECO:0000256" key="5">
    <source>
        <dbReference type="ARBA" id="ARBA00023136"/>
    </source>
</evidence>
<feature type="transmembrane region" description="Helical" evidence="6">
    <location>
        <begin position="650"/>
        <end position="671"/>
    </location>
</feature>
<feature type="transmembrane region" description="Helical" evidence="6">
    <location>
        <begin position="17"/>
        <end position="34"/>
    </location>
</feature>
<dbReference type="InterPro" id="IPR052536">
    <property type="entry name" value="ABC-4_Integral_Memb_Prot"/>
</dbReference>
<dbReference type="GO" id="GO:0055085">
    <property type="term" value="P:transmembrane transport"/>
    <property type="evidence" value="ECO:0007669"/>
    <property type="project" value="UniProtKB-UniRule"/>
</dbReference>
<evidence type="ECO:0000256" key="2">
    <source>
        <dbReference type="ARBA" id="ARBA00022475"/>
    </source>
</evidence>
<dbReference type="PANTHER" id="PTHR46795">
    <property type="entry name" value="ABC TRANSPORTER PERMEASE-RELATED-RELATED"/>
    <property type="match status" value="1"/>
</dbReference>
<proteinExistence type="inferred from homology"/>
<dbReference type="InterPro" id="IPR003838">
    <property type="entry name" value="ABC3_permease_C"/>
</dbReference>
<dbReference type="PANTHER" id="PTHR46795:SF3">
    <property type="entry name" value="ABC TRANSPORTER PERMEASE"/>
    <property type="match status" value="1"/>
</dbReference>
<feature type="transmembrane region" description="Helical" evidence="6">
    <location>
        <begin position="560"/>
        <end position="582"/>
    </location>
</feature>
<evidence type="ECO:0000313" key="8">
    <source>
        <dbReference type="EMBL" id="CUN85017.1"/>
    </source>
</evidence>
<feature type="transmembrane region" description="Helical" evidence="6">
    <location>
        <begin position="289"/>
        <end position="312"/>
    </location>
</feature>
<protein>
    <submittedName>
        <fullName evidence="8">ABC transporter</fullName>
    </submittedName>
</protein>
<evidence type="ECO:0000256" key="1">
    <source>
        <dbReference type="ARBA" id="ARBA00004651"/>
    </source>
</evidence>
<dbReference type="OrthoDB" id="9781780at2"/>
<evidence type="ECO:0000256" key="4">
    <source>
        <dbReference type="ARBA" id="ARBA00022989"/>
    </source>
</evidence>